<organism evidence="2 3">
    <name type="scientific">Parafrankia soli</name>
    <dbReference type="NCBI Taxonomy" id="2599596"/>
    <lineage>
        <taxon>Bacteria</taxon>
        <taxon>Bacillati</taxon>
        <taxon>Actinomycetota</taxon>
        <taxon>Actinomycetes</taxon>
        <taxon>Frankiales</taxon>
        <taxon>Frankiaceae</taxon>
        <taxon>Parafrankia</taxon>
    </lineage>
</organism>
<evidence type="ECO:0000313" key="3">
    <source>
        <dbReference type="Proteomes" id="UP000179769"/>
    </source>
</evidence>
<name>A0A1S1PFL3_9ACTN</name>
<reference evidence="3" key="1">
    <citation type="submission" date="2016-07" db="EMBL/GenBank/DDBJ databases">
        <title>Frankia sp. NRRL B-16219 Genome sequencing.</title>
        <authorList>
            <person name="Ghodhbane-Gtari F."/>
            <person name="Swanson E."/>
            <person name="Gueddou A."/>
            <person name="Louati M."/>
            <person name="Nouioui I."/>
            <person name="Hezbri K."/>
            <person name="Abebe-Akele F."/>
            <person name="Simpson S."/>
            <person name="Morris K."/>
            <person name="Thomas K."/>
            <person name="Gtari M."/>
            <person name="Tisa L.S."/>
        </authorList>
    </citation>
    <scope>NUCLEOTIDE SEQUENCE [LARGE SCALE GENOMIC DNA]</scope>
    <source>
        <strain evidence="3">NRRL B-16219</strain>
    </source>
</reference>
<dbReference type="AlphaFoldDB" id="A0A1S1PFL3"/>
<dbReference type="Proteomes" id="UP000179769">
    <property type="component" value="Unassembled WGS sequence"/>
</dbReference>
<protein>
    <submittedName>
        <fullName evidence="2">Uncharacterized protein</fullName>
    </submittedName>
</protein>
<keyword evidence="3" id="KW-1185">Reference proteome</keyword>
<evidence type="ECO:0000256" key="1">
    <source>
        <dbReference type="SAM" id="MobiDB-lite"/>
    </source>
</evidence>
<feature type="compositionally biased region" description="Polar residues" evidence="1">
    <location>
        <begin position="94"/>
        <end position="107"/>
    </location>
</feature>
<sequence length="107" mass="10792">MRARRRHARQSSSVPQTMAGSGSSLLVNSPTARSSITGRITPSLRGLGGRSISPGSAGSRPSASAGSVSVPRSITRICRTVSGSGTAPPDSAKTRNGTTSGTAWAKI</sequence>
<feature type="region of interest" description="Disordered" evidence="1">
    <location>
        <begin position="1"/>
        <end position="107"/>
    </location>
</feature>
<gene>
    <name evidence="2" type="ORF">BBK14_27835</name>
</gene>
<proteinExistence type="predicted"/>
<feature type="compositionally biased region" description="Low complexity" evidence="1">
    <location>
        <begin position="50"/>
        <end position="73"/>
    </location>
</feature>
<accession>A0A1S1PFL3</accession>
<evidence type="ECO:0000313" key="2">
    <source>
        <dbReference type="EMBL" id="OHV20480.1"/>
    </source>
</evidence>
<feature type="compositionally biased region" description="Polar residues" evidence="1">
    <location>
        <begin position="10"/>
        <end position="40"/>
    </location>
</feature>
<dbReference type="EMBL" id="MAXA01000263">
    <property type="protein sequence ID" value="OHV20480.1"/>
    <property type="molecule type" value="Genomic_DNA"/>
</dbReference>
<comment type="caution">
    <text evidence="2">The sequence shown here is derived from an EMBL/GenBank/DDBJ whole genome shotgun (WGS) entry which is preliminary data.</text>
</comment>